<dbReference type="EMBL" id="CP042387">
    <property type="protein sequence ID" value="QEA44223.1"/>
    <property type="molecule type" value="Genomic_DNA"/>
</dbReference>
<protein>
    <submittedName>
        <fullName evidence="1">Hydrolase</fullName>
    </submittedName>
</protein>
<accession>A0AAP9ECR5</accession>
<keyword evidence="2" id="KW-1185">Reference proteome</keyword>
<dbReference type="AlphaFoldDB" id="A0AAP9ECR5"/>
<dbReference type="Proteomes" id="UP000321298">
    <property type="component" value="Chromosome"/>
</dbReference>
<keyword evidence="1" id="KW-0378">Hydrolase</keyword>
<dbReference type="Pfam" id="PF05708">
    <property type="entry name" value="Peptidase_C92"/>
    <property type="match status" value="1"/>
</dbReference>
<proteinExistence type="predicted"/>
<dbReference type="GeneID" id="66531723"/>
<evidence type="ECO:0000313" key="1">
    <source>
        <dbReference type="EMBL" id="QEA44223.1"/>
    </source>
</evidence>
<reference evidence="1 2" key="1">
    <citation type="submission" date="2019-06" db="EMBL/GenBank/DDBJ databases">
        <title>Genome analyses of bacteria isolated from kimchi.</title>
        <authorList>
            <person name="Lee S."/>
            <person name="Ahn S."/>
            <person name="Roh S."/>
        </authorList>
    </citation>
    <scope>NUCLEOTIDE SEQUENCE [LARGE SCALE GENOMIC DNA]</scope>
    <source>
        <strain evidence="1 2">CBA3625</strain>
    </source>
</reference>
<dbReference type="RefSeq" id="WP_147001116.1">
    <property type="nucleotide sequence ID" value="NZ_CP042387.1"/>
</dbReference>
<dbReference type="SUPFAM" id="SSF54001">
    <property type="entry name" value="Cysteine proteinases"/>
    <property type="match status" value="1"/>
</dbReference>
<sequence length="170" mass="18497">MALQAGDLLFIKNQHEPMDEAIAASTGTYVHVGIAVDDQTVIHASPRYGVAMQDLAQFQAEFGQPDVYRPQVDDVATVIARAKTYLGQPYNATFYPNGAGLYCSELVEVAFGDRLPFEPQPLRFHDATHDISAYWQAYYDQLGVAVPVGLPGSNPEAMAKSSQLAFLGSL</sequence>
<dbReference type="InterPro" id="IPR038765">
    <property type="entry name" value="Papain-like_cys_pep_sf"/>
</dbReference>
<dbReference type="Gene3D" id="3.90.1720.10">
    <property type="entry name" value="endopeptidase domain like (from Nostoc punctiforme)"/>
    <property type="match status" value="1"/>
</dbReference>
<organism evidence="1 2">
    <name type="scientific">Leuconostoc lactis</name>
    <dbReference type="NCBI Taxonomy" id="1246"/>
    <lineage>
        <taxon>Bacteria</taxon>
        <taxon>Bacillati</taxon>
        <taxon>Bacillota</taxon>
        <taxon>Bacilli</taxon>
        <taxon>Lactobacillales</taxon>
        <taxon>Lactobacillaceae</taxon>
        <taxon>Leuconostoc</taxon>
    </lineage>
</organism>
<dbReference type="InterPro" id="IPR024453">
    <property type="entry name" value="Peptidase_C92"/>
</dbReference>
<dbReference type="GO" id="GO:0016787">
    <property type="term" value="F:hydrolase activity"/>
    <property type="evidence" value="ECO:0007669"/>
    <property type="project" value="UniProtKB-KW"/>
</dbReference>
<evidence type="ECO:0000313" key="2">
    <source>
        <dbReference type="Proteomes" id="UP000321298"/>
    </source>
</evidence>
<gene>
    <name evidence="1" type="ORF">FGL83_05900</name>
</gene>
<name>A0AAP9ECR5_LEULA</name>